<dbReference type="Proteomes" id="UP001228113">
    <property type="component" value="Chromosome"/>
</dbReference>
<evidence type="ECO:0000256" key="2">
    <source>
        <dbReference type="PROSITE-ProRule" id="PRU00169"/>
    </source>
</evidence>
<keyword evidence="5" id="KW-1185">Reference proteome</keyword>
<reference evidence="4" key="1">
    <citation type="journal article" date="2023" name="Int. J. Syst. Evol. Microbiol.">
        <title>Mesoterricola silvestris gen. nov., sp. nov., Mesoterricola sediminis sp. nov., Geothrix oryzae sp. nov., Geothrix edaphica sp. nov., Geothrix rubra sp. nov., and Geothrix limicola sp. nov., six novel members of Acidobacteriota isolated from soils.</title>
        <authorList>
            <person name="Itoh H."/>
            <person name="Sugisawa Y."/>
            <person name="Mise K."/>
            <person name="Xu Z."/>
            <person name="Kuniyasu M."/>
            <person name="Ushijima N."/>
            <person name="Kawano K."/>
            <person name="Kobayashi E."/>
            <person name="Shiratori Y."/>
            <person name="Masuda Y."/>
            <person name="Senoo K."/>
        </authorList>
    </citation>
    <scope>NUCLEOTIDE SEQUENCE</scope>
    <source>
        <strain evidence="4">W786</strain>
    </source>
</reference>
<dbReference type="GO" id="GO:0000160">
    <property type="term" value="P:phosphorelay signal transduction system"/>
    <property type="evidence" value="ECO:0007669"/>
    <property type="project" value="InterPro"/>
</dbReference>
<accession>A0AA48KCL0</accession>
<dbReference type="Gene3D" id="3.40.50.2300">
    <property type="match status" value="1"/>
</dbReference>
<feature type="domain" description="Response regulatory" evidence="3">
    <location>
        <begin position="4"/>
        <end position="119"/>
    </location>
</feature>
<dbReference type="CDD" id="cd00156">
    <property type="entry name" value="REC"/>
    <property type="match status" value="1"/>
</dbReference>
<dbReference type="InterPro" id="IPR001789">
    <property type="entry name" value="Sig_transdc_resp-reg_receiver"/>
</dbReference>
<evidence type="ECO:0000259" key="3">
    <source>
        <dbReference type="PROSITE" id="PS50110"/>
    </source>
</evidence>
<dbReference type="SMART" id="SM00448">
    <property type="entry name" value="REC"/>
    <property type="match status" value="1"/>
</dbReference>
<evidence type="ECO:0000256" key="1">
    <source>
        <dbReference type="ARBA" id="ARBA00022553"/>
    </source>
</evidence>
<evidence type="ECO:0000313" key="5">
    <source>
        <dbReference type="Proteomes" id="UP001228113"/>
    </source>
</evidence>
<sequence>MRGPVLIVDDEEDFRELLVDALASLGYRVFGAETAEAALAGWEGWKPAVVVTDQNMPGGKSGLELLAYLRERAPAVPCILMTGYASEELARKAQRLGVFDFLRKPFKLTDFETSLARACRWAEDQGAPHA</sequence>
<dbReference type="KEGG" id="msea:METESE_11180"/>
<dbReference type="AlphaFoldDB" id="A0AA48KCL0"/>
<protein>
    <recommendedName>
        <fullName evidence="3">Response regulatory domain-containing protein</fullName>
    </recommendedName>
</protein>
<name>A0AA48KCL0_9BACT</name>
<dbReference type="PANTHER" id="PTHR44591">
    <property type="entry name" value="STRESS RESPONSE REGULATOR PROTEIN 1"/>
    <property type="match status" value="1"/>
</dbReference>
<evidence type="ECO:0000313" key="4">
    <source>
        <dbReference type="EMBL" id="BDU76160.1"/>
    </source>
</evidence>
<dbReference type="SUPFAM" id="SSF52172">
    <property type="entry name" value="CheY-like"/>
    <property type="match status" value="1"/>
</dbReference>
<proteinExistence type="predicted"/>
<keyword evidence="1 2" id="KW-0597">Phosphoprotein</keyword>
<dbReference type="PANTHER" id="PTHR44591:SF3">
    <property type="entry name" value="RESPONSE REGULATORY DOMAIN-CONTAINING PROTEIN"/>
    <property type="match status" value="1"/>
</dbReference>
<dbReference type="InterPro" id="IPR011006">
    <property type="entry name" value="CheY-like_superfamily"/>
</dbReference>
<dbReference type="PROSITE" id="PS50110">
    <property type="entry name" value="RESPONSE_REGULATORY"/>
    <property type="match status" value="1"/>
</dbReference>
<feature type="modified residue" description="4-aspartylphosphate" evidence="2">
    <location>
        <position position="53"/>
    </location>
</feature>
<dbReference type="EMBL" id="AP027081">
    <property type="protein sequence ID" value="BDU76160.1"/>
    <property type="molecule type" value="Genomic_DNA"/>
</dbReference>
<gene>
    <name evidence="4" type="ORF">METESE_11180</name>
</gene>
<dbReference type="InterPro" id="IPR050595">
    <property type="entry name" value="Bact_response_regulator"/>
</dbReference>
<organism evidence="4 5">
    <name type="scientific">Mesoterricola sediminis</name>
    <dbReference type="NCBI Taxonomy" id="2927980"/>
    <lineage>
        <taxon>Bacteria</taxon>
        <taxon>Pseudomonadati</taxon>
        <taxon>Acidobacteriota</taxon>
        <taxon>Holophagae</taxon>
        <taxon>Holophagales</taxon>
        <taxon>Holophagaceae</taxon>
        <taxon>Mesoterricola</taxon>
    </lineage>
</organism>
<dbReference type="Pfam" id="PF00072">
    <property type="entry name" value="Response_reg"/>
    <property type="match status" value="1"/>
</dbReference>
<dbReference type="RefSeq" id="WP_243334081.1">
    <property type="nucleotide sequence ID" value="NZ_AP027081.1"/>
</dbReference>